<dbReference type="InterPro" id="IPR003891">
    <property type="entry name" value="Initiation_fac_eIF4g_MI"/>
</dbReference>
<protein>
    <submittedName>
        <fullName evidence="2">Eukaryotic translation initiation factor 4 gamma 3 isoform X7</fullName>
    </submittedName>
</protein>
<dbReference type="InterPro" id="IPR016024">
    <property type="entry name" value="ARM-type_fold"/>
</dbReference>
<reference evidence="2" key="1">
    <citation type="submission" date="2018-07" db="EMBL/GenBank/DDBJ databases">
        <title>Comparative genomics of catfishes provides insights into carnivory and benthic adaptation.</title>
        <authorList>
            <person name="Zhang Y."/>
            <person name="Wang D."/>
            <person name="Peng Z."/>
            <person name="Zheng S."/>
            <person name="Shao F."/>
            <person name="Tao W."/>
        </authorList>
    </citation>
    <scope>NUCLEOTIDE SEQUENCE</scope>
    <source>
        <strain evidence="2">Chongqing</strain>
    </source>
</reference>
<dbReference type="EMBL" id="MU534154">
    <property type="protein sequence ID" value="KAI5629627.1"/>
    <property type="molecule type" value="Genomic_DNA"/>
</dbReference>
<dbReference type="PANTHER" id="PTHR23253:SF23">
    <property type="entry name" value="EUKARYOTIC TRANSLATION INITIATION FACTOR 4 GAMMA 3"/>
    <property type="match status" value="1"/>
</dbReference>
<sequence>YFQVNGETSARATSGASVTWTTLERNQITRDHMGHLFHQLLQAGILSTSQFFKGFSETLEIADDMAIDIPYVWQYIVKLVNPV</sequence>
<keyword evidence="2" id="KW-0396">Initiation factor</keyword>
<gene>
    <name evidence="2" type="ORF">C0J50_12685</name>
</gene>
<evidence type="ECO:0000259" key="1">
    <source>
        <dbReference type="PROSITE" id="PS51366"/>
    </source>
</evidence>
<feature type="domain" description="MI" evidence="1">
    <location>
        <begin position="1"/>
        <end position="83"/>
    </location>
</feature>
<feature type="non-terminal residue" evidence="2">
    <location>
        <position position="1"/>
    </location>
</feature>
<keyword evidence="3" id="KW-1185">Reference proteome</keyword>
<dbReference type="PANTHER" id="PTHR23253">
    <property type="entry name" value="EUKARYOTIC TRANSLATION INITIATION FACTOR 4 GAMMA"/>
    <property type="match status" value="1"/>
</dbReference>
<name>A0AAD5B8A4_SILAS</name>
<evidence type="ECO:0000313" key="3">
    <source>
        <dbReference type="Proteomes" id="UP001205998"/>
    </source>
</evidence>
<accession>A0AAD5B8A4</accession>
<evidence type="ECO:0000313" key="2">
    <source>
        <dbReference type="EMBL" id="KAI5629627.1"/>
    </source>
</evidence>
<organism evidence="2 3">
    <name type="scientific">Silurus asotus</name>
    <name type="common">Amur catfish</name>
    <name type="synonym">Parasilurus asotus</name>
    <dbReference type="NCBI Taxonomy" id="30991"/>
    <lineage>
        <taxon>Eukaryota</taxon>
        <taxon>Metazoa</taxon>
        <taxon>Chordata</taxon>
        <taxon>Craniata</taxon>
        <taxon>Vertebrata</taxon>
        <taxon>Euteleostomi</taxon>
        <taxon>Actinopterygii</taxon>
        <taxon>Neopterygii</taxon>
        <taxon>Teleostei</taxon>
        <taxon>Ostariophysi</taxon>
        <taxon>Siluriformes</taxon>
        <taxon>Siluridae</taxon>
        <taxon>Silurus</taxon>
    </lineage>
</organism>
<dbReference type="Proteomes" id="UP001205998">
    <property type="component" value="Unassembled WGS sequence"/>
</dbReference>
<dbReference type="AlphaFoldDB" id="A0AAD5B8A4"/>
<dbReference type="PROSITE" id="PS51366">
    <property type="entry name" value="MI"/>
    <property type="match status" value="1"/>
</dbReference>
<dbReference type="GO" id="GO:0003729">
    <property type="term" value="F:mRNA binding"/>
    <property type="evidence" value="ECO:0007669"/>
    <property type="project" value="TreeGrafter"/>
</dbReference>
<dbReference type="Gene3D" id="1.25.40.180">
    <property type="match status" value="1"/>
</dbReference>
<dbReference type="SUPFAM" id="SSF48371">
    <property type="entry name" value="ARM repeat"/>
    <property type="match status" value="1"/>
</dbReference>
<dbReference type="GO" id="GO:0016281">
    <property type="term" value="C:eukaryotic translation initiation factor 4F complex"/>
    <property type="evidence" value="ECO:0007669"/>
    <property type="project" value="TreeGrafter"/>
</dbReference>
<feature type="non-terminal residue" evidence="2">
    <location>
        <position position="83"/>
    </location>
</feature>
<dbReference type="Pfam" id="PF02847">
    <property type="entry name" value="MA3"/>
    <property type="match status" value="1"/>
</dbReference>
<dbReference type="GO" id="GO:0003743">
    <property type="term" value="F:translation initiation factor activity"/>
    <property type="evidence" value="ECO:0007669"/>
    <property type="project" value="UniProtKB-KW"/>
</dbReference>
<proteinExistence type="predicted"/>
<comment type="caution">
    <text evidence="2">The sequence shown here is derived from an EMBL/GenBank/DDBJ whole genome shotgun (WGS) entry which is preliminary data.</text>
</comment>
<keyword evidence="2" id="KW-0648">Protein biosynthesis</keyword>